<dbReference type="InterPro" id="IPR025536">
    <property type="entry name" value="DUF4422"/>
</dbReference>
<comment type="caution">
    <text evidence="2">The sequence shown here is derived from an EMBL/GenBank/DDBJ whole genome shotgun (WGS) entry which is preliminary data.</text>
</comment>
<organism evidence="2 3">
    <name type="scientific">Parabacteroides distasonis</name>
    <dbReference type="NCBI Taxonomy" id="823"/>
    <lineage>
        <taxon>Bacteria</taxon>
        <taxon>Pseudomonadati</taxon>
        <taxon>Bacteroidota</taxon>
        <taxon>Bacteroidia</taxon>
        <taxon>Bacteroidales</taxon>
        <taxon>Tannerellaceae</taxon>
        <taxon>Parabacteroides</taxon>
    </lineage>
</organism>
<accession>A0A5C6KJT9</accession>
<evidence type="ECO:0000313" key="2">
    <source>
        <dbReference type="EMBL" id="TWV63672.1"/>
    </source>
</evidence>
<dbReference type="Pfam" id="PF14393">
    <property type="entry name" value="DUF4422"/>
    <property type="match status" value="1"/>
</dbReference>
<evidence type="ECO:0000259" key="1">
    <source>
        <dbReference type="Pfam" id="PF14393"/>
    </source>
</evidence>
<dbReference type="Proteomes" id="UP000315827">
    <property type="component" value="Unassembled WGS sequence"/>
</dbReference>
<gene>
    <name evidence="2" type="ORF">FSA05_05945</name>
</gene>
<dbReference type="RefSeq" id="WP_146375141.1">
    <property type="nucleotide sequence ID" value="NZ_VOHW01000002.1"/>
</dbReference>
<feature type="domain" description="DUF4422" evidence="1">
    <location>
        <begin position="7"/>
        <end position="233"/>
    </location>
</feature>
<sequence length="296" mass="35741">MENHKVKILVCCHKEAYVPNDDIYLPIHVGKAISKKDLGFQGDDEGDNISYKNPHYCELTALYWAWKNLRNVDYIGLCHYRRYFDFRTKPFVKKEAVVVSEEWFRMHSKSLLLNVDTFNFDVVLPMSIPFRMNKLEHHALNLNFMDMAVMEKVVLKLYPEYRKSLEYVFYHSSDVPQRNMFLMKKEYFDRYCEFLFNILFEVEKYVKLSPYAYYRRAFGFMGEMLLPLFCYHNKLKTQRRYIVYIDNNGKNKSDMFYTVKYILSNISFKLNELSTKPIYSVWKKDLLESEFPDLFK</sequence>
<dbReference type="EMBL" id="VOHW01000002">
    <property type="protein sequence ID" value="TWV63672.1"/>
    <property type="molecule type" value="Genomic_DNA"/>
</dbReference>
<reference evidence="2 3" key="1">
    <citation type="submission" date="2019-07" db="EMBL/GenBank/DDBJ databases">
        <title>Genome sequencing of Parabacteroides distasonis iSURF_7.</title>
        <authorList>
            <person name="Degefu H.N."/>
            <person name="Ruoff K.L."/>
            <person name="Price C.E."/>
            <person name="Valls R.A."/>
            <person name="O'Toole G.A."/>
        </authorList>
    </citation>
    <scope>NUCLEOTIDE SEQUENCE [LARGE SCALE GENOMIC DNA]</scope>
    <source>
        <strain evidence="2 3">CFPLTA003_1B</strain>
    </source>
</reference>
<protein>
    <submittedName>
        <fullName evidence="2">DUF4422 domain-containing protein</fullName>
    </submittedName>
</protein>
<proteinExistence type="predicted"/>
<name>A0A5C6KJT9_PARDI</name>
<dbReference type="AlphaFoldDB" id="A0A5C6KJT9"/>
<evidence type="ECO:0000313" key="3">
    <source>
        <dbReference type="Proteomes" id="UP000315827"/>
    </source>
</evidence>